<evidence type="ECO:0000313" key="2">
    <source>
        <dbReference type="Proteomes" id="UP001626550"/>
    </source>
</evidence>
<accession>A0ABD2PVT1</accession>
<evidence type="ECO:0000313" key="1">
    <source>
        <dbReference type="EMBL" id="KAL3311178.1"/>
    </source>
</evidence>
<organism evidence="1 2">
    <name type="scientific">Cichlidogyrus casuarinus</name>
    <dbReference type="NCBI Taxonomy" id="1844966"/>
    <lineage>
        <taxon>Eukaryota</taxon>
        <taxon>Metazoa</taxon>
        <taxon>Spiralia</taxon>
        <taxon>Lophotrochozoa</taxon>
        <taxon>Platyhelminthes</taxon>
        <taxon>Monogenea</taxon>
        <taxon>Monopisthocotylea</taxon>
        <taxon>Dactylogyridea</taxon>
        <taxon>Ancyrocephalidae</taxon>
        <taxon>Cichlidogyrus</taxon>
    </lineage>
</organism>
<gene>
    <name evidence="1" type="ORF">Ciccas_010245</name>
</gene>
<protein>
    <submittedName>
        <fullName evidence="1">Uncharacterized protein</fullName>
    </submittedName>
</protein>
<dbReference type="EMBL" id="JBJKFK010002392">
    <property type="protein sequence ID" value="KAL3311178.1"/>
    <property type="molecule type" value="Genomic_DNA"/>
</dbReference>
<sequence>MNICFNDTLPLTYPQVENFFKRFDAFLYLNNVTDESKKKAALFVVCGQEAFDKIVDILDNSEDPLSDESLTYEKLKWKLICTIEKEEALEKAIVRYETPEEEEVPEKPWYDRYKHVFMTCLSILGYLVQRLIVPLPLNPLLPPSAKKLAIR</sequence>
<reference evidence="1 2" key="1">
    <citation type="submission" date="2024-11" db="EMBL/GenBank/DDBJ databases">
        <title>Adaptive evolution of stress response genes in parasites aligns with host niche diversity.</title>
        <authorList>
            <person name="Hahn C."/>
            <person name="Resl P."/>
        </authorList>
    </citation>
    <scope>NUCLEOTIDE SEQUENCE [LARGE SCALE GENOMIC DNA]</scope>
    <source>
        <strain evidence="1">EGGRZ-B1_66</strain>
        <tissue evidence="1">Body</tissue>
    </source>
</reference>
<name>A0ABD2PVT1_9PLAT</name>
<comment type="caution">
    <text evidence="1">The sequence shown here is derived from an EMBL/GenBank/DDBJ whole genome shotgun (WGS) entry which is preliminary data.</text>
</comment>
<dbReference type="Proteomes" id="UP001626550">
    <property type="component" value="Unassembled WGS sequence"/>
</dbReference>
<keyword evidence="2" id="KW-1185">Reference proteome</keyword>
<dbReference type="AlphaFoldDB" id="A0ABD2PVT1"/>
<proteinExistence type="predicted"/>